<feature type="domain" description="Glutamine amidotransferase" evidence="1">
    <location>
        <begin position="5"/>
        <end position="43"/>
    </location>
</feature>
<evidence type="ECO:0000259" key="1">
    <source>
        <dbReference type="Pfam" id="PF00117"/>
    </source>
</evidence>
<dbReference type="AlphaFoldDB" id="A0ABD3Z9Z5"/>
<keyword evidence="2" id="KW-0456">Lyase</keyword>
<dbReference type="Gene3D" id="3.40.50.880">
    <property type="match status" value="1"/>
</dbReference>
<protein>
    <submittedName>
        <fullName evidence="2">Glutamine amidotransferase</fullName>
        <ecNumber evidence="2">4.1.3.27</ecNumber>
    </submittedName>
</protein>
<dbReference type="GO" id="GO:0004049">
    <property type="term" value="F:anthranilate synthase activity"/>
    <property type="evidence" value="ECO:0007669"/>
    <property type="project" value="UniProtKB-EC"/>
</dbReference>
<dbReference type="InterPro" id="IPR017926">
    <property type="entry name" value="GATASE"/>
</dbReference>
<name>A0ABD3Z9Z5_HAFAL</name>
<dbReference type="Proteomes" id="UP000028605">
    <property type="component" value="Unassembled WGS sequence"/>
</dbReference>
<sequence length="53" mass="6046">MADILLLDNIDSFTYNLVDQLRSSGHRVVIYRNQIPADVIISKLAEMENPVLM</sequence>
<dbReference type="InterPro" id="IPR029062">
    <property type="entry name" value="Class_I_gatase-like"/>
</dbReference>
<dbReference type="RefSeq" id="WP_043495752.1">
    <property type="nucleotide sequence ID" value="NZ_JMPK01000111.1"/>
</dbReference>
<dbReference type="SUPFAM" id="SSF52317">
    <property type="entry name" value="Class I glutamine amidotransferase-like"/>
    <property type="match status" value="1"/>
</dbReference>
<dbReference type="EC" id="4.1.3.27" evidence="2"/>
<organism evidence="2 3">
    <name type="scientific">Hafnia alvei ATCC 13337</name>
    <dbReference type="NCBI Taxonomy" id="910996"/>
    <lineage>
        <taxon>Bacteria</taxon>
        <taxon>Pseudomonadati</taxon>
        <taxon>Pseudomonadota</taxon>
        <taxon>Gammaproteobacteria</taxon>
        <taxon>Enterobacterales</taxon>
        <taxon>Hafniaceae</taxon>
        <taxon>Hafnia</taxon>
    </lineage>
</organism>
<evidence type="ECO:0000313" key="3">
    <source>
        <dbReference type="Proteomes" id="UP000028605"/>
    </source>
</evidence>
<gene>
    <name evidence="2" type="ORF">GHAL_4426</name>
</gene>
<evidence type="ECO:0000313" key="2">
    <source>
        <dbReference type="EMBL" id="KFC80497.1"/>
    </source>
</evidence>
<reference evidence="3" key="1">
    <citation type="submission" date="2014-05" db="EMBL/GenBank/DDBJ databases">
        <title>ATOL: Assembling a taxonomically balanced genome-scale reconstruction of the evolutionary history of the Enterobacteriaceae.</title>
        <authorList>
            <person name="Plunkett G. III"/>
            <person name="Neeno-Eckwall E.C."/>
            <person name="Glasner J.D."/>
            <person name="Perna N.T."/>
        </authorList>
    </citation>
    <scope>NUCLEOTIDE SEQUENCE [LARGE SCALE GENOMIC DNA]</scope>
    <source>
        <strain evidence="3">ATCC 13337</strain>
    </source>
</reference>
<accession>A0ABD3Z9Z5</accession>
<comment type="caution">
    <text evidence="2">The sequence shown here is derived from an EMBL/GenBank/DDBJ whole genome shotgun (WGS) entry which is preliminary data.</text>
</comment>
<dbReference type="Pfam" id="PF00117">
    <property type="entry name" value="GATase"/>
    <property type="match status" value="1"/>
</dbReference>
<keyword evidence="2" id="KW-0315">Glutamine amidotransferase</keyword>
<proteinExistence type="predicted"/>
<feature type="non-terminal residue" evidence="2">
    <location>
        <position position="53"/>
    </location>
</feature>
<dbReference type="EMBL" id="JMPK01000111">
    <property type="protein sequence ID" value="KFC80497.1"/>
    <property type="molecule type" value="Genomic_DNA"/>
</dbReference>